<protein>
    <submittedName>
        <fullName evidence="1">Uncharacterized protein</fullName>
    </submittedName>
</protein>
<dbReference type="AlphaFoldDB" id="A0A822LC83"/>
<organism evidence="1 2">
    <name type="scientific">Microcystis aeruginosa PCC 9432</name>
    <dbReference type="NCBI Taxonomy" id="1160280"/>
    <lineage>
        <taxon>Bacteria</taxon>
        <taxon>Bacillati</taxon>
        <taxon>Cyanobacteriota</taxon>
        <taxon>Cyanophyceae</taxon>
        <taxon>Oscillatoriophycideae</taxon>
        <taxon>Chroococcales</taxon>
        <taxon>Microcystaceae</taxon>
        <taxon>Microcystis</taxon>
    </lineage>
</organism>
<name>A0A822LC83_MICAE</name>
<sequence>MLVRRVWDGRVSINLCRIGVIGEFATVLKVLQALGLRLQVVPIIEKSLINNPTDLKEGVGCRKNK</sequence>
<gene>
    <name evidence="1" type="ORF">MICCA_3290002</name>
</gene>
<reference evidence="1 2" key="1">
    <citation type="submission" date="2012-04" db="EMBL/GenBank/DDBJ databases">
        <authorList>
            <person name="Genoscope - CEA"/>
        </authorList>
    </citation>
    <scope>NUCLEOTIDE SEQUENCE [LARGE SCALE GENOMIC DNA]</scope>
    <source>
        <strain evidence="1 2">9432</strain>
    </source>
</reference>
<evidence type="ECO:0000313" key="2">
    <source>
        <dbReference type="Proteomes" id="UP000005806"/>
    </source>
</evidence>
<proteinExistence type="predicted"/>
<dbReference type="EMBL" id="CAIH01000256">
    <property type="protein sequence ID" value="CCH93694.1"/>
    <property type="molecule type" value="Genomic_DNA"/>
</dbReference>
<evidence type="ECO:0000313" key="1">
    <source>
        <dbReference type="EMBL" id="CCH93694.1"/>
    </source>
</evidence>
<accession>A0A822LC83</accession>
<comment type="caution">
    <text evidence="1">The sequence shown here is derived from an EMBL/GenBank/DDBJ whole genome shotgun (WGS) entry which is preliminary data.</text>
</comment>
<dbReference type="Proteomes" id="UP000005806">
    <property type="component" value="Unassembled WGS sequence"/>
</dbReference>